<dbReference type="Proteomes" id="UP000244900">
    <property type="component" value="Chromosome"/>
</dbReference>
<evidence type="ECO:0000256" key="1">
    <source>
        <dbReference type="SAM" id="MobiDB-lite"/>
    </source>
</evidence>
<organism evidence="3 4">
    <name type="scientific">Streptomyces tirandamycinicus</name>
    <dbReference type="NCBI Taxonomy" id="2174846"/>
    <lineage>
        <taxon>Bacteria</taxon>
        <taxon>Bacillati</taxon>
        <taxon>Actinomycetota</taxon>
        <taxon>Actinomycetes</taxon>
        <taxon>Kitasatosporales</taxon>
        <taxon>Streptomycetaceae</taxon>
        <taxon>Streptomyces</taxon>
    </lineage>
</organism>
<gene>
    <name evidence="3" type="ORF">DDW44_25225</name>
</gene>
<name>A0A2S1SZC2_9ACTN</name>
<feature type="compositionally biased region" description="Basic and acidic residues" evidence="1">
    <location>
        <begin position="52"/>
        <end position="76"/>
    </location>
</feature>
<feature type="transmembrane region" description="Helical" evidence="2">
    <location>
        <begin position="188"/>
        <end position="211"/>
    </location>
</feature>
<evidence type="ECO:0000256" key="2">
    <source>
        <dbReference type="SAM" id="Phobius"/>
    </source>
</evidence>
<evidence type="ECO:0000313" key="3">
    <source>
        <dbReference type="EMBL" id="AWI31716.1"/>
    </source>
</evidence>
<sequence>MQPGPGTDQADRTEDGAARETRASRTEGRPEADRARGWRETERAQGGGEANGTRDGRESQKDGTRDGRETEKKRADRRWQELIQEIRVTQTGVQILFGFLLTVAFTPQFQRLGQTDKTIYLVTVVLGALATGALIGPVALHRIVSGRRIKPQAVVWASRLTFTGLVLLLATLTAALFLILRAATHDAFVPWVVSGVLAWYLLCWFGLPFWARHRHTSQDG</sequence>
<proteinExistence type="predicted"/>
<keyword evidence="2" id="KW-0812">Transmembrane</keyword>
<dbReference type="EMBL" id="CP029188">
    <property type="protein sequence ID" value="AWI31716.1"/>
    <property type="molecule type" value="Genomic_DNA"/>
</dbReference>
<dbReference type="Pfam" id="PF19853">
    <property type="entry name" value="DUF6328"/>
    <property type="match status" value="1"/>
</dbReference>
<keyword evidence="4" id="KW-1185">Reference proteome</keyword>
<protein>
    <submittedName>
        <fullName evidence="3">Uncharacterized protein</fullName>
    </submittedName>
</protein>
<dbReference type="OrthoDB" id="3625784at2"/>
<feature type="region of interest" description="Disordered" evidence="1">
    <location>
        <begin position="1"/>
        <end position="76"/>
    </location>
</feature>
<feature type="transmembrane region" description="Helical" evidence="2">
    <location>
        <begin position="160"/>
        <end position="182"/>
    </location>
</feature>
<dbReference type="InterPro" id="IPR046291">
    <property type="entry name" value="DUF6328"/>
</dbReference>
<keyword evidence="2" id="KW-1133">Transmembrane helix</keyword>
<evidence type="ECO:0000313" key="4">
    <source>
        <dbReference type="Proteomes" id="UP000244900"/>
    </source>
</evidence>
<accession>A0A2S1SZC2</accession>
<keyword evidence="2" id="KW-0472">Membrane</keyword>
<feature type="compositionally biased region" description="Basic and acidic residues" evidence="1">
    <location>
        <begin position="9"/>
        <end position="43"/>
    </location>
</feature>
<feature type="transmembrane region" description="Helical" evidence="2">
    <location>
        <begin position="86"/>
        <end position="106"/>
    </location>
</feature>
<dbReference type="AlphaFoldDB" id="A0A2S1SZC2"/>
<dbReference type="KEGG" id="stir:DDW44_25225"/>
<feature type="transmembrane region" description="Helical" evidence="2">
    <location>
        <begin position="118"/>
        <end position="140"/>
    </location>
</feature>
<reference evidence="3 4" key="1">
    <citation type="submission" date="2018-05" db="EMBL/GenBank/DDBJ databases">
        <title>Complete genome sequence of sponge-derived Streptomyces sp. HNM0039.</title>
        <authorList>
            <person name="Huang X."/>
            <person name="Zhou S."/>
        </authorList>
    </citation>
    <scope>NUCLEOTIDE SEQUENCE [LARGE SCALE GENOMIC DNA]</scope>
    <source>
        <strain evidence="3 4">HNM0039</strain>
    </source>
</reference>